<proteinExistence type="predicted"/>
<dbReference type="EMBL" id="CP019894">
    <property type="protein sequence ID" value="ARB04804.1"/>
    <property type="molecule type" value="Genomic_DNA"/>
</dbReference>
<dbReference type="AlphaFoldDB" id="A0AAU8VGT2"/>
<reference evidence="1 2" key="1">
    <citation type="submission" date="2017-03" db="EMBL/GenBank/DDBJ databases">
        <title>N. lactamica Y92-1009 whole genome sequence.</title>
        <authorList>
            <person name="Pandey A.K."/>
            <person name="Read R.C."/>
        </authorList>
    </citation>
    <scope>NUCLEOTIDE SEQUENCE [LARGE SCALE GENOMIC DNA]</scope>
    <source>
        <strain evidence="1 2">Y92-1009</strain>
    </source>
</reference>
<evidence type="ECO:0000313" key="2">
    <source>
        <dbReference type="Proteomes" id="UP000191249"/>
    </source>
</evidence>
<protein>
    <submittedName>
        <fullName evidence="1">TIGR02594 family protein</fullName>
    </submittedName>
</protein>
<organism evidence="1 2">
    <name type="scientific">Neisseria lactamica</name>
    <dbReference type="NCBI Taxonomy" id="486"/>
    <lineage>
        <taxon>Bacteria</taxon>
        <taxon>Pseudomonadati</taxon>
        <taxon>Pseudomonadota</taxon>
        <taxon>Betaproteobacteria</taxon>
        <taxon>Neisseriales</taxon>
        <taxon>Neisseriaceae</taxon>
        <taxon>Neisseria</taxon>
    </lineage>
</organism>
<gene>
    <name evidence="1" type="ORF">B2G52_07830</name>
</gene>
<dbReference type="InterPro" id="IPR013423">
    <property type="entry name" value="CHP02594"/>
</dbReference>
<accession>A0AAU8VGT2</accession>
<dbReference type="RefSeq" id="WP_003711912.1">
    <property type="nucleotide sequence ID" value="NZ_CP019894.1"/>
</dbReference>
<dbReference type="Proteomes" id="UP000191249">
    <property type="component" value="Chromosome"/>
</dbReference>
<evidence type="ECO:0000313" key="1">
    <source>
        <dbReference type="EMBL" id="ARB04804.1"/>
    </source>
</evidence>
<sequence>MTELDWMKEARKHIGLKEIVGTKAHNPVIVQWLKEMGSFPGAAKSWYFEDETPWCGLFVGHCLGKAGRAVIKDWYRAKAWSMSGLTKLKAPAYGCLAVKTRQGGGHVFFVVGKDAKGRILGLGGNQGNTVSIVPFNPADIDGYFWPSKLIDGKAVPSFPAEERYRLADVAATAKQGASEA</sequence>
<name>A0AAU8VGT2_NEILA</name>
<dbReference type="NCBIfam" id="TIGR02594">
    <property type="entry name" value="TIGR02594 family protein"/>
    <property type="match status" value="1"/>
</dbReference>